<proteinExistence type="predicted"/>
<name>A0A1I7N947_9HYPH</name>
<evidence type="ECO:0000313" key="2">
    <source>
        <dbReference type="EMBL" id="SFV31190.1"/>
    </source>
</evidence>
<feature type="chain" id="PRO_5011607894" description="PRC-barrel domain-containing protein" evidence="1">
    <location>
        <begin position="21"/>
        <end position="116"/>
    </location>
</feature>
<dbReference type="RefSeq" id="WP_139232501.1">
    <property type="nucleotide sequence ID" value="NZ_FPCK01000001.1"/>
</dbReference>
<protein>
    <recommendedName>
        <fullName evidence="4">PRC-barrel domain-containing protein</fullName>
    </recommendedName>
</protein>
<dbReference type="STRING" id="429728.SAMN05216456_1261"/>
<organism evidence="2 3">
    <name type="scientific">Devosia crocina</name>
    <dbReference type="NCBI Taxonomy" id="429728"/>
    <lineage>
        <taxon>Bacteria</taxon>
        <taxon>Pseudomonadati</taxon>
        <taxon>Pseudomonadota</taxon>
        <taxon>Alphaproteobacteria</taxon>
        <taxon>Hyphomicrobiales</taxon>
        <taxon>Devosiaceae</taxon>
        <taxon>Devosia</taxon>
    </lineage>
</organism>
<dbReference type="Proteomes" id="UP000199074">
    <property type="component" value="Unassembled WGS sequence"/>
</dbReference>
<reference evidence="2 3" key="1">
    <citation type="submission" date="2016-10" db="EMBL/GenBank/DDBJ databases">
        <authorList>
            <person name="de Groot N.N."/>
        </authorList>
    </citation>
    <scope>NUCLEOTIDE SEQUENCE [LARGE SCALE GENOMIC DNA]</scope>
    <source>
        <strain evidence="2 3">IPL20</strain>
    </source>
</reference>
<dbReference type="OrthoDB" id="9883700at2"/>
<keyword evidence="3" id="KW-1185">Reference proteome</keyword>
<feature type="signal peptide" evidence="1">
    <location>
        <begin position="1"/>
        <end position="20"/>
    </location>
</feature>
<dbReference type="EMBL" id="FPCK01000001">
    <property type="protein sequence ID" value="SFV31190.1"/>
    <property type="molecule type" value="Genomic_DNA"/>
</dbReference>
<evidence type="ECO:0000256" key="1">
    <source>
        <dbReference type="SAM" id="SignalP"/>
    </source>
</evidence>
<keyword evidence="1" id="KW-0732">Signal</keyword>
<dbReference type="SUPFAM" id="SSF50346">
    <property type="entry name" value="PRC-barrel domain"/>
    <property type="match status" value="1"/>
</dbReference>
<dbReference type="InterPro" id="IPR011033">
    <property type="entry name" value="PRC_barrel-like_sf"/>
</dbReference>
<evidence type="ECO:0008006" key="4">
    <source>
        <dbReference type="Google" id="ProtNLM"/>
    </source>
</evidence>
<gene>
    <name evidence="2" type="ORF">SAMN05216456_1261</name>
</gene>
<evidence type="ECO:0000313" key="3">
    <source>
        <dbReference type="Proteomes" id="UP000199074"/>
    </source>
</evidence>
<sequence length="116" mass="12544">MKRFLLTAALFSSLMSPALAQQQEPLMRLTDPDVSIGVLGMRVYQAEGVEIYDMDGNAIGTVLAVLGQSEKTPTALAVEMNGRSVVLELASMELVNNRIVVQMDGGTFEGLPAWEQ</sequence>
<accession>A0A1I7N947</accession>
<dbReference type="AlphaFoldDB" id="A0A1I7N947"/>